<dbReference type="Proteomes" id="UP001549122">
    <property type="component" value="Unassembled WGS sequence"/>
</dbReference>
<dbReference type="Gene3D" id="3.40.190.10">
    <property type="entry name" value="Periplasmic binding protein-like II"/>
    <property type="match status" value="2"/>
</dbReference>
<dbReference type="PANTHER" id="PTHR35936">
    <property type="entry name" value="MEMBRANE-BOUND LYTIC MUREIN TRANSGLYCOSYLASE F"/>
    <property type="match status" value="1"/>
</dbReference>
<dbReference type="InterPro" id="IPR001638">
    <property type="entry name" value="Solute-binding_3/MltF_N"/>
</dbReference>
<evidence type="ECO:0000313" key="4">
    <source>
        <dbReference type="EMBL" id="MET3557926.1"/>
    </source>
</evidence>
<evidence type="ECO:0000259" key="3">
    <source>
        <dbReference type="SMART" id="SM00062"/>
    </source>
</evidence>
<sequence>MTLKKILGVTSLTLAASLLVACGSNSSKDASSDSSASNEAKTEKTKVYLATNASPKPFNYEDENGELTGYEFEVVKAVFEGLDQYELEYEVTEWSSIFAGLDSDRYQLAINNISYTDERAEKYLYSVPTASNPLSMIVPKNSDISGLDDIAGKSTEVVQGTTTATQLEKYNEENPDNPTVINYTKDSIQAILNRLNDEQHDYKLFEGIVAQTIADDQGLDNLKVIDIPADKRPLIYIIFAAGQEDLREAVNARLKELEADGTLAKLSEKFLGGNFVPAADELVAPN</sequence>
<dbReference type="EMBL" id="JBEPLO010000009">
    <property type="protein sequence ID" value="MET3557926.1"/>
    <property type="molecule type" value="Genomic_DNA"/>
</dbReference>
<dbReference type="CDD" id="cd13710">
    <property type="entry name" value="PBP2_TcyK"/>
    <property type="match status" value="1"/>
</dbReference>
<reference evidence="4 5" key="1">
    <citation type="submission" date="2024-06" db="EMBL/GenBank/DDBJ databases">
        <title>Genomic Encyclopedia of Type Strains, Phase IV (KMG-IV): sequencing the most valuable type-strain genomes for metagenomic binning, comparative biology and taxonomic classification.</title>
        <authorList>
            <person name="Goeker M."/>
        </authorList>
    </citation>
    <scope>NUCLEOTIDE SEQUENCE [LARGE SCALE GENOMIC DNA]</scope>
    <source>
        <strain evidence="4 5">DSM 28303</strain>
    </source>
</reference>
<feature type="domain" description="Solute-binding protein family 3/N-terminal" evidence="3">
    <location>
        <begin position="46"/>
        <end position="274"/>
    </location>
</feature>
<keyword evidence="1 2" id="KW-0732">Signal</keyword>
<evidence type="ECO:0000256" key="1">
    <source>
        <dbReference type="ARBA" id="ARBA00022729"/>
    </source>
</evidence>
<protein>
    <submittedName>
        <fullName evidence="4">Polar amino acid transport system substrate-binding protein</fullName>
    </submittedName>
</protein>
<feature type="chain" id="PRO_5046907906" evidence="2">
    <location>
        <begin position="22"/>
        <end position="286"/>
    </location>
</feature>
<organism evidence="4 5">
    <name type="scientific">Streptococcus rupicaprae</name>
    <dbReference type="NCBI Taxonomy" id="759619"/>
    <lineage>
        <taxon>Bacteria</taxon>
        <taxon>Bacillati</taxon>
        <taxon>Bacillota</taxon>
        <taxon>Bacilli</taxon>
        <taxon>Lactobacillales</taxon>
        <taxon>Streptococcaceae</taxon>
        <taxon>Streptococcus</taxon>
    </lineage>
</organism>
<evidence type="ECO:0000313" key="5">
    <source>
        <dbReference type="Proteomes" id="UP001549122"/>
    </source>
</evidence>
<feature type="signal peptide" evidence="2">
    <location>
        <begin position="1"/>
        <end position="21"/>
    </location>
</feature>
<evidence type="ECO:0000256" key="2">
    <source>
        <dbReference type="SAM" id="SignalP"/>
    </source>
</evidence>
<dbReference type="SUPFAM" id="SSF53850">
    <property type="entry name" value="Periplasmic binding protein-like II"/>
    <property type="match status" value="1"/>
</dbReference>
<dbReference type="Pfam" id="PF00497">
    <property type="entry name" value="SBP_bac_3"/>
    <property type="match status" value="1"/>
</dbReference>
<gene>
    <name evidence="4" type="ORF">ABID29_001038</name>
</gene>
<dbReference type="PROSITE" id="PS51257">
    <property type="entry name" value="PROKAR_LIPOPROTEIN"/>
    <property type="match status" value="1"/>
</dbReference>
<accession>A0ABV2FH99</accession>
<name>A0ABV2FH99_9STRE</name>
<dbReference type="PANTHER" id="PTHR35936:SF19">
    <property type="entry name" value="AMINO-ACID-BINDING PROTEIN YXEM-RELATED"/>
    <property type="match status" value="1"/>
</dbReference>
<comment type="caution">
    <text evidence="4">The sequence shown here is derived from an EMBL/GenBank/DDBJ whole genome shotgun (WGS) entry which is preliminary data.</text>
</comment>
<dbReference type="SMART" id="SM00062">
    <property type="entry name" value="PBPb"/>
    <property type="match status" value="1"/>
</dbReference>
<proteinExistence type="predicted"/>
<keyword evidence="5" id="KW-1185">Reference proteome</keyword>